<dbReference type="Gene3D" id="1.10.150.240">
    <property type="entry name" value="Putative phosphatase, domain 2"/>
    <property type="match status" value="1"/>
</dbReference>
<dbReference type="SFLD" id="SFLDS00003">
    <property type="entry name" value="Haloacid_Dehalogenase"/>
    <property type="match status" value="1"/>
</dbReference>
<organism evidence="1 2">
    <name type="scientific">Aureimonas flava</name>
    <dbReference type="NCBI Taxonomy" id="2320271"/>
    <lineage>
        <taxon>Bacteria</taxon>
        <taxon>Pseudomonadati</taxon>
        <taxon>Pseudomonadota</taxon>
        <taxon>Alphaproteobacteria</taxon>
        <taxon>Hyphomicrobiales</taxon>
        <taxon>Aurantimonadaceae</taxon>
        <taxon>Aureimonas</taxon>
    </lineage>
</organism>
<dbReference type="NCBIfam" id="TIGR01509">
    <property type="entry name" value="HAD-SF-IA-v3"/>
    <property type="match status" value="1"/>
</dbReference>
<dbReference type="SUPFAM" id="SSF56784">
    <property type="entry name" value="HAD-like"/>
    <property type="match status" value="1"/>
</dbReference>
<dbReference type="SFLD" id="SFLDG01129">
    <property type="entry name" value="C1.5:_HAD__Beta-PGM__Phosphata"/>
    <property type="match status" value="1"/>
</dbReference>
<sequence>MTQHPFPGRRFAGFLFDMDGTILNSIVAAERVWGAWARRQGLDVDSFLPTIHGMRAVETMRRVGVPEDVLEAEIAALVQAEIDDVEGIVEIAGAAIFLKSLPPERWAIVTSAPRALAERRLAVAGLPVPALMVTGEDVANGKPAPDCFLLGAERLGQSIQDCLIFEDAPAGIRAAEAAGGAVLVIDATHGHPMDTPHPRVSGYEALAVSTAPDGTMEIVAAD</sequence>
<comment type="caution">
    <text evidence="1">The sequence shown here is derived from an EMBL/GenBank/DDBJ whole genome shotgun (WGS) entry which is preliminary data.</text>
</comment>
<dbReference type="EMBL" id="QYRN01000002">
    <property type="protein sequence ID" value="RIY02679.1"/>
    <property type="molecule type" value="Genomic_DNA"/>
</dbReference>
<dbReference type="GO" id="GO:0050308">
    <property type="term" value="F:sugar-phosphatase activity"/>
    <property type="evidence" value="ECO:0007669"/>
    <property type="project" value="TreeGrafter"/>
</dbReference>
<dbReference type="Gene3D" id="3.40.50.1000">
    <property type="entry name" value="HAD superfamily/HAD-like"/>
    <property type="match status" value="1"/>
</dbReference>
<dbReference type="PANTHER" id="PTHR43481">
    <property type="entry name" value="FRUCTOSE-1-PHOSPHATE PHOSPHATASE"/>
    <property type="match status" value="1"/>
</dbReference>
<dbReference type="Pfam" id="PF00702">
    <property type="entry name" value="Hydrolase"/>
    <property type="match status" value="1"/>
</dbReference>
<accession>A0A3A1WNM8</accession>
<dbReference type="InterPro" id="IPR023214">
    <property type="entry name" value="HAD_sf"/>
</dbReference>
<dbReference type="InterPro" id="IPR023198">
    <property type="entry name" value="PGP-like_dom2"/>
</dbReference>
<gene>
    <name evidence="1" type="ORF">D3218_04795</name>
</gene>
<reference evidence="2" key="1">
    <citation type="submission" date="2018-09" db="EMBL/GenBank/DDBJ databases">
        <authorList>
            <person name="Tuo L."/>
        </authorList>
    </citation>
    <scope>NUCLEOTIDE SEQUENCE [LARGE SCALE GENOMIC DNA]</scope>
    <source>
        <strain evidence="2">M2BS4Y-1</strain>
    </source>
</reference>
<dbReference type="RefSeq" id="WP_119538757.1">
    <property type="nucleotide sequence ID" value="NZ_QYRN01000002.1"/>
</dbReference>
<dbReference type="InterPro" id="IPR006439">
    <property type="entry name" value="HAD-SF_hydro_IA"/>
</dbReference>
<dbReference type="InterPro" id="IPR036412">
    <property type="entry name" value="HAD-like_sf"/>
</dbReference>
<evidence type="ECO:0000313" key="1">
    <source>
        <dbReference type="EMBL" id="RIY02679.1"/>
    </source>
</evidence>
<keyword evidence="2" id="KW-1185">Reference proteome</keyword>
<keyword evidence="1" id="KW-0378">Hydrolase</keyword>
<dbReference type="AlphaFoldDB" id="A0A3A1WNM8"/>
<proteinExistence type="predicted"/>
<name>A0A3A1WNM8_9HYPH</name>
<dbReference type="OrthoDB" id="9800058at2"/>
<dbReference type="InterPro" id="IPR051806">
    <property type="entry name" value="HAD-like_SPP"/>
</dbReference>
<evidence type="ECO:0000313" key="2">
    <source>
        <dbReference type="Proteomes" id="UP000265750"/>
    </source>
</evidence>
<dbReference type="Proteomes" id="UP000265750">
    <property type="component" value="Unassembled WGS sequence"/>
</dbReference>
<dbReference type="PANTHER" id="PTHR43481:SF4">
    <property type="entry name" value="GLYCEROL-1-PHOSPHATE PHOSPHOHYDROLASE 1-RELATED"/>
    <property type="match status" value="1"/>
</dbReference>
<protein>
    <submittedName>
        <fullName evidence="1">HAD family hydrolase</fullName>
    </submittedName>
</protein>